<dbReference type="Gene3D" id="2.60.40.2700">
    <property type="match status" value="4"/>
</dbReference>
<dbReference type="Pfam" id="PF00353">
    <property type="entry name" value="HemolysinCabind"/>
    <property type="match status" value="2"/>
</dbReference>
<dbReference type="Proteomes" id="UP000316030">
    <property type="component" value="Unassembled WGS sequence"/>
</dbReference>
<comment type="subcellular location">
    <subcellularLocation>
        <location evidence="1">Secreted</location>
    </subcellularLocation>
</comment>
<dbReference type="Gene3D" id="2.150.10.10">
    <property type="entry name" value="Serralysin-like metalloprotease, C-terminal"/>
    <property type="match status" value="2"/>
</dbReference>
<dbReference type="AlphaFoldDB" id="A0A521E907"/>
<gene>
    <name evidence="4" type="ORF">SAMN06265173_11517</name>
</gene>
<evidence type="ECO:0000259" key="3">
    <source>
        <dbReference type="Pfam" id="PF13946"/>
    </source>
</evidence>
<dbReference type="PANTHER" id="PTHR38340">
    <property type="entry name" value="S-LAYER PROTEIN"/>
    <property type="match status" value="1"/>
</dbReference>
<dbReference type="InterPro" id="IPR050557">
    <property type="entry name" value="RTX_toxin/Mannuronan_C5-epim"/>
</dbReference>
<keyword evidence="5" id="KW-1185">Reference proteome</keyword>
<dbReference type="EMBL" id="FXTO01000015">
    <property type="protein sequence ID" value="SMO80416.1"/>
    <property type="molecule type" value="Genomic_DNA"/>
</dbReference>
<evidence type="ECO:0000256" key="1">
    <source>
        <dbReference type="ARBA" id="ARBA00004613"/>
    </source>
</evidence>
<protein>
    <recommendedName>
        <fullName evidence="3">DUF4214 domain-containing protein</fullName>
    </recommendedName>
</protein>
<feature type="domain" description="DUF4214" evidence="3">
    <location>
        <begin position="819"/>
        <end position="880"/>
    </location>
</feature>
<accession>A0A521E907</accession>
<dbReference type="InterPro" id="IPR011049">
    <property type="entry name" value="Serralysin-like_metalloprot_C"/>
</dbReference>
<dbReference type="InterPro" id="IPR018511">
    <property type="entry name" value="Hemolysin-typ_Ca-bd_CS"/>
</dbReference>
<dbReference type="InterPro" id="IPR001343">
    <property type="entry name" value="Hemolysn_Ca-bd"/>
</dbReference>
<dbReference type="GO" id="GO:0005509">
    <property type="term" value="F:calcium ion binding"/>
    <property type="evidence" value="ECO:0007669"/>
    <property type="project" value="InterPro"/>
</dbReference>
<dbReference type="RefSeq" id="WP_142493737.1">
    <property type="nucleotide sequence ID" value="NZ_FXTO01000015.1"/>
</dbReference>
<name>A0A521E907_9RHOB</name>
<dbReference type="PROSITE" id="PS00330">
    <property type="entry name" value="HEMOLYSIN_CALCIUM"/>
    <property type="match status" value="1"/>
</dbReference>
<dbReference type="PANTHER" id="PTHR38340:SF1">
    <property type="entry name" value="S-LAYER PROTEIN"/>
    <property type="match status" value="1"/>
</dbReference>
<evidence type="ECO:0000256" key="2">
    <source>
        <dbReference type="ARBA" id="ARBA00022525"/>
    </source>
</evidence>
<dbReference type="PRINTS" id="PR00313">
    <property type="entry name" value="CABNDNGRPT"/>
</dbReference>
<dbReference type="Pfam" id="PF13946">
    <property type="entry name" value="DUF4214"/>
    <property type="match status" value="1"/>
</dbReference>
<evidence type="ECO:0000313" key="4">
    <source>
        <dbReference type="EMBL" id="SMO80416.1"/>
    </source>
</evidence>
<dbReference type="GO" id="GO:0005576">
    <property type="term" value="C:extracellular region"/>
    <property type="evidence" value="ECO:0007669"/>
    <property type="project" value="UniProtKB-SubCell"/>
</dbReference>
<evidence type="ECO:0000313" key="5">
    <source>
        <dbReference type="Proteomes" id="UP000316030"/>
    </source>
</evidence>
<sequence>MREPGIYIEAKDLDLLGTVHLYLVYLDATGNEWILRSGPSGSVFSSLMLIEVNTPIDVSPDARGGLSPEDRNSTKLEFDGLSDDEAWAIMVRYSREFQTNAYEYQVFGTNSNSYIGAMIASTGLDPYTNLPVGISSSQAVGIQYYSDMVSDITPPPNGDVLGTDNADILIGIQIDERIYGLESSDELNGGAGDDELYAGAGNDTLTGGAGNDTFILAPGYGANTITDFEIGQDIIRLIDSEFTSAAEALSAISKPQADISRIELSDGSYLDIYHSSQVGTPLTLASFLVIPSTSGNITPTGGILISGDAVEDSQLFADSSSLDDPNGLGLLSYQWLRDGTAIPGAIDAIYDLTQADVGTQISVFVSYVDGGGTPESLSSAPTEPIKNLNDAPIGDITILGLTRMGELLRVDSSTLEDPDGLGLLSYQWLRSGGIIPNATDATYRLTQADVGAQISVYVRYTDGFETPEELLSAPTEAVAALNHPPTGSVGILGTAQQGQRLWIDSATLEDPDGLGLLSYQWLRNGAVIPGADDDIYDLTQADIGTQISLIVQYTDGLGTLEEVRSNPTEAVAALNHPPTGSVGILGTAQQGQRLWIDSATLEDPDGLGLLSYQWLRDGAVIPGADDDIYDLTQADIGTQISLIVQYTDGLGTLEEVRSNPTPPVTSTGELIIGTPDPDALIGTVGNDTLQGLADDDHLTGAGANDILDGGTGYDTAFYSGAQTSYTLTLSPSEILLTDRRENGNGTDTLINVELLDFEIEAFAFDFDLTKFAGPAGIAADDLSAFIEFYIAYFDRAPDAVGLFFWATAFAEGTTLEEIASLFIDQEETRGTYPSTQASADFATAVYENVLGRIPDQAGFEFWVDLLEGGTVSRDQFILEVLRGAHAEPPIDAPPEFIAQQLADRAYLETKVDIGAYFAVHKGMSNVGTASTVMELFDGSTDSIDTAIAAIELYHTTALDADTGEFLMPLIGVLESPFITET</sequence>
<dbReference type="SUPFAM" id="SSF51120">
    <property type="entry name" value="beta-Roll"/>
    <property type="match status" value="2"/>
</dbReference>
<proteinExistence type="predicted"/>
<reference evidence="4 5" key="1">
    <citation type="submission" date="2017-05" db="EMBL/GenBank/DDBJ databases">
        <authorList>
            <person name="Varghese N."/>
            <person name="Submissions S."/>
        </authorList>
    </citation>
    <scope>NUCLEOTIDE SEQUENCE [LARGE SCALE GENOMIC DNA]</scope>
    <source>
        <strain evidence="4 5">DSM 29506</strain>
    </source>
</reference>
<organism evidence="4 5">
    <name type="scientific">Thalassovita litoralis</name>
    <dbReference type="NCBI Taxonomy" id="1010611"/>
    <lineage>
        <taxon>Bacteria</taxon>
        <taxon>Pseudomonadati</taxon>
        <taxon>Pseudomonadota</taxon>
        <taxon>Alphaproteobacteria</taxon>
        <taxon>Rhodobacterales</taxon>
        <taxon>Roseobacteraceae</taxon>
        <taxon>Thalassovita</taxon>
    </lineage>
</organism>
<dbReference type="InterPro" id="IPR025282">
    <property type="entry name" value="DUF4214"/>
</dbReference>
<dbReference type="OrthoDB" id="9795675at2"/>
<keyword evidence="2" id="KW-0964">Secreted</keyword>